<reference evidence="2" key="2">
    <citation type="submission" date="2023-06" db="EMBL/GenBank/DDBJ databases">
        <authorList>
            <consortium name="Lawrence Berkeley National Laboratory"/>
            <person name="Mondo S.J."/>
            <person name="Hensen N."/>
            <person name="Bonometti L."/>
            <person name="Westerberg I."/>
            <person name="Brannstrom I.O."/>
            <person name="Guillou S."/>
            <person name="Cros-Aarteil S."/>
            <person name="Calhoun S."/>
            <person name="Haridas S."/>
            <person name="Kuo A."/>
            <person name="Pangilinan J."/>
            <person name="Riley R."/>
            <person name="Labutti K."/>
            <person name="Andreopoulos B."/>
            <person name="Lipzen A."/>
            <person name="Chen C."/>
            <person name="Yanf M."/>
            <person name="Daum C."/>
            <person name="Ng V."/>
            <person name="Clum A."/>
            <person name="Steindorff A."/>
            <person name="Ohm R."/>
            <person name="Martin F."/>
            <person name="Silar P."/>
            <person name="Natvig D."/>
            <person name="Lalanne C."/>
            <person name="Gautier V."/>
            <person name="Ament-Velasquez S.L."/>
            <person name="Kruys A."/>
            <person name="Hutchinson M.I."/>
            <person name="Powell A.J."/>
            <person name="Barry K."/>
            <person name="Miller A.N."/>
            <person name="Grigoriev I.V."/>
            <person name="Debuchy R."/>
            <person name="Gladieux P."/>
            <person name="Thoren M.H."/>
            <person name="Johannesson H."/>
        </authorList>
    </citation>
    <scope>NUCLEOTIDE SEQUENCE</scope>
    <source>
        <strain evidence="2">PSN324</strain>
    </source>
</reference>
<feature type="region of interest" description="Disordered" evidence="1">
    <location>
        <begin position="287"/>
        <end position="489"/>
    </location>
</feature>
<evidence type="ECO:0000256" key="1">
    <source>
        <dbReference type="SAM" id="MobiDB-lite"/>
    </source>
</evidence>
<keyword evidence="3" id="KW-1185">Reference proteome</keyword>
<feature type="compositionally biased region" description="Low complexity" evidence="1">
    <location>
        <begin position="328"/>
        <end position="337"/>
    </location>
</feature>
<feature type="compositionally biased region" description="Acidic residues" evidence="1">
    <location>
        <begin position="401"/>
        <end position="419"/>
    </location>
</feature>
<sequence>MALFPDLGSWLFRSVRRENFAESPVLAIERLTSLAGPIGDADKDVLVGAMLTLGSSLNQALNIVRELLPEDKAGERLGEILCPTLGQLLTSLQTTLSSFEPRDQPTPHPNRNLHRLKHSRSESALRSTIGRPPPPQTSRPLTPILAKKNSPPQTPQATRQTTTTTTTTATTYSPAQFASPTKHLPGDGANTDLFSAVAPYAQSHRDSISSKTSSNRELAMEIQSELRVQAAIQVAVESLEFAEGQLHMVKAINRLHGGSFEKLQRHFYAGYNNLLLKALQLGQREFGSELSDSDEPPAPKAPLALPQQDRQQQQQQQRPTTGHRQHNPSTHVSFSPTTPTPPPVSPKNNRYSQITNSAPRQPQPLTRRNTTQGIREEDDTFSRPSPKRKLSLAEELAMAGDSDDDDDGDYDESSGDDEQSSIKSSGVSDFESGNDFSRTTYGRLEDISEAESSMGVRSDSDESDETDEDDDDDDDGEETGLSSNSSNGIINMLTMAEELNKVQVLQRLQETLV</sequence>
<organism evidence="2 3">
    <name type="scientific">Cladorrhinum samala</name>
    <dbReference type="NCBI Taxonomy" id="585594"/>
    <lineage>
        <taxon>Eukaryota</taxon>
        <taxon>Fungi</taxon>
        <taxon>Dikarya</taxon>
        <taxon>Ascomycota</taxon>
        <taxon>Pezizomycotina</taxon>
        <taxon>Sordariomycetes</taxon>
        <taxon>Sordariomycetidae</taxon>
        <taxon>Sordariales</taxon>
        <taxon>Podosporaceae</taxon>
        <taxon>Cladorrhinum</taxon>
    </lineage>
</organism>
<evidence type="ECO:0000313" key="2">
    <source>
        <dbReference type="EMBL" id="KAK4463064.1"/>
    </source>
</evidence>
<dbReference type="AlphaFoldDB" id="A0AAV9HSL0"/>
<feature type="compositionally biased region" description="Low complexity" evidence="1">
    <location>
        <begin position="155"/>
        <end position="171"/>
    </location>
</feature>
<feature type="compositionally biased region" description="Low complexity" evidence="1">
    <location>
        <begin position="301"/>
        <end position="318"/>
    </location>
</feature>
<feature type="region of interest" description="Disordered" evidence="1">
    <location>
        <begin position="98"/>
        <end position="190"/>
    </location>
</feature>
<comment type="caution">
    <text evidence="2">The sequence shown here is derived from an EMBL/GenBank/DDBJ whole genome shotgun (WGS) entry which is preliminary data.</text>
</comment>
<name>A0AAV9HSL0_9PEZI</name>
<gene>
    <name evidence="2" type="ORF">QBC42DRAFT_345886</name>
</gene>
<dbReference type="EMBL" id="MU864964">
    <property type="protein sequence ID" value="KAK4463064.1"/>
    <property type="molecule type" value="Genomic_DNA"/>
</dbReference>
<feature type="compositionally biased region" description="Polar residues" evidence="1">
    <location>
        <begin position="347"/>
        <end position="373"/>
    </location>
</feature>
<dbReference type="Proteomes" id="UP001321749">
    <property type="component" value="Unassembled WGS sequence"/>
</dbReference>
<feature type="compositionally biased region" description="Acidic residues" evidence="1">
    <location>
        <begin position="461"/>
        <end position="478"/>
    </location>
</feature>
<protein>
    <submittedName>
        <fullName evidence="2">Uncharacterized protein</fullName>
    </submittedName>
</protein>
<proteinExistence type="predicted"/>
<reference evidence="2" key="1">
    <citation type="journal article" date="2023" name="Mol. Phylogenet. Evol.">
        <title>Genome-scale phylogeny and comparative genomics of the fungal order Sordariales.</title>
        <authorList>
            <person name="Hensen N."/>
            <person name="Bonometti L."/>
            <person name="Westerberg I."/>
            <person name="Brannstrom I.O."/>
            <person name="Guillou S."/>
            <person name="Cros-Aarteil S."/>
            <person name="Calhoun S."/>
            <person name="Haridas S."/>
            <person name="Kuo A."/>
            <person name="Mondo S."/>
            <person name="Pangilinan J."/>
            <person name="Riley R."/>
            <person name="LaButti K."/>
            <person name="Andreopoulos B."/>
            <person name="Lipzen A."/>
            <person name="Chen C."/>
            <person name="Yan M."/>
            <person name="Daum C."/>
            <person name="Ng V."/>
            <person name="Clum A."/>
            <person name="Steindorff A."/>
            <person name="Ohm R.A."/>
            <person name="Martin F."/>
            <person name="Silar P."/>
            <person name="Natvig D.O."/>
            <person name="Lalanne C."/>
            <person name="Gautier V."/>
            <person name="Ament-Velasquez S.L."/>
            <person name="Kruys A."/>
            <person name="Hutchinson M.I."/>
            <person name="Powell A.J."/>
            <person name="Barry K."/>
            <person name="Miller A.N."/>
            <person name="Grigoriev I.V."/>
            <person name="Debuchy R."/>
            <person name="Gladieux P."/>
            <person name="Hiltunen Thoren M."/>
            <person name="Johannesson H."/>
        </authorList>
    </citation>
    <scope>NUCLEOTIDE SEQUENCE</scope>
    <source>
        <strain evidence="2">PSN324</strain>
    </source>
</reference>
<evidence type="ECO:0000313" key="3">
    <source>
        <dbReference type="Proteomes" id="UP001321749"/>
    </source>
</evidence>
<accession>A0AAV9HSL0</accession>